<protein>
    <submittedName>
        <fullName evidence="2">Peptidyl-tRNA hydrolase ArfB</fullName>
        <ecNumber evidence="2">3.1.1.29</ecNumber>
    </submittedName>
</protein>
<dbReference type="SUPFAM" id="SSF110916">
    <property type="entry name" value="Peptidyl-tRNA hydrolase domain-like"/>
    <property type="match status" value="1"/>
</dbReference>
<dbReference type="NCBIfam" id="NF006718">
    <property type="entry name" value="PRK09256.1"/>
    <property type="match status" value="1"/>
</dbReference>
<dbReference type="Proteomes" id="UP000680038">
    <property type="component" value="Unassembled WGS sequence"/>
</dbReference>
<accession>A0A916JFB3</accession>
<dbReference type="GO" id="GO:0004045">
    <property type="term" value="F:peptidyl-tRNA hydrolase activity"/>
    <property type="evidence" value="ECO:0007669"/>
    <property type="project" value="UniProtKB-EC"/>
</dbReference>
<dbReference type="GO" id="GO:0043022">
    <property type="term" value="F:ribosome binding"/>
    <property type="evidence" value="ECO:0007669"/>
    <property type="project" value="TreeGrafter"/>
</dbReference>
<feature type="domain" description="Prokaryotic-type class I peptide chain release factors" evidence="1">
    <location>
        <begin position="17"/>
        <end position="33"/>
    </location>
</feature>
<dbReference type="GO" id="GO:0003747">
    <property type="term" value="F:translation release factor activity"/>
    <property type="evidence" value="ECO:0007669"/>
    <property type="project" value="InterPro"/>
</dbReference>
<proteinExistence type="predicted"/>
<keyword evidence="3" id="KW-1185">Reference proteome</keyword>
<dbReference type="PANTHER" id="PTHR47814">
    <property type="entry name" value="PEPTIDYL-TRNA HYDROLASE ARFB"/>
    <property type="match status" value="1"/>
</dbReference>
<sequence length="135" mass="15676">MIDPQILHSELSFQTARSGGSGGQNVNKVESKVELRFDIPNSAILTEDQKQILYERIPSRLTNDKILILYHQTERSQYANKEKVIEKFDRMISQAFIVPKNRKPTKPTLASKLQRLQEKQRKGMVKSMRKRPLPE</sequence>
<dbReference type="EMBL" id="CAJRAF010000002">
    <property type="protein sequence ID" value="CAG5006425.1"/>
    <property type="molecule type" value="Genomic_DNA"/>
</dbReference>
<dbReference type="PROSITE" id="PS00745">
    <property type="entry name" value="RF_PROK_I"/>
    <property type="match status" value="1"/>
</dbReference>
<dbReference type="GO" id="GO:0072344">
    <property type="term" value="P:rescue of stalled ribosome"/>
    <property type="evidence" value="ECO:0007669"/>
    <property type="project" value="TreeGrafter"/>
</dbReference>
<keyword evidence="2" id="KW-0378">Hydrolase</keyword>
<evidence type="ECO:0000259" key="1">
    <source>
        <dbReference type="PROSITE" id="PS00745"/>
    </source>
</evidence>
<gene>
    <name evidence="2" type="primary">arfB</name>
    <name evidence="2" type="ORF">DYBT9275_03816</name>
</gene>
<dbReference type="RefSeq" id="WP_215240261.1">
    <property type="nucleotide sequence ID" value="NZ_CAJRAF010000002.1"/>
</dbReference>
<dbReference type="EC" id="3.1.1.29" evidence="2"/>
<reference evidence="2" key="1">
    <citation type="submission" date="2021-04" db="EMBL/GenBank/DDBJ databases">
        <authorList>
            <person name="Rodrigo-Torres L."/>
            <person name="Arahal R. D."/>
            <person name="Lucena T."/>
        </authorList>
    </citation>
    <scope>NUCLEOTIDE SEQUENCE</scope>
    <source>
        <strain evidence="2">CECT 9275</strain>
    </source>
</reference>
<organism evidence="2 3">
    <name type="scientific">Dyadobacter helix</name>
    <dbReference type="NCBI Taxonomy" id="2822344"/>
    <lineage>
        <taxon>Bacteria</taxon>
        <taxon>Pseudomonadati</taxon>
        <taxon>Bacteroidota</taxon>
        <taxon>Cytophagia</taxon>
        <taxon>Cytophagales</taxon>
        <taxon>Spirosomataceae</taxon>
        <taxon>Dyadobacter</taxon>
    </lineage>
</organism>
<evidence type="ECO:0000313" key="2">
    <source>
        <dbReference type="EMBL" id="CAG5006425.1"/>
    </source>
</evidence>
<dbReference type="Gene3D" id="3.30.160.20">
    <property type="match status" value="1"/>
</dbReference>
<dbReference type="AlphaFoldDB" id="A0A916JFB3"/>
<dbReference type="Pfam" id="PF00472">
    <property type="entry name" value="RF-1"/>
    <property type="match status" value="1"/>
</dbReference>
<dbReference type="PANTHER" id="PTHR47814:SF1">
    <property type="entry name" value="PEPTIDYL-TRNA HYDROLASE ARFB"/>
    <property type="match status" value="1"/>
</dbReference>
<name>A0A916JFB3_9BACT</name>
<evidence type="ECO:0000313" key="3">
    <source>
        <dbReference type="Proteomes" id="UP000680038"/>
    </source>
</evidence>
<dbReference type="InterPro" id="IPR000352">
    <property type="entry name" value="Pep_chain_release_fac_I"/>
</dbReference>
<comment type="caution">
    <text evidence="2">The sequence shown here is derived from an EMBL/GenBank/DDBJ whole genome shotgun (WGS) entry which is preliminary data.</text>
</comment>